<evidence type="ECO:0000313" key="3">
    <source>
        <dbReference type="Proteomes" id="UP001305414"/>
    </source>
</evidence>
<organism evidence="2 3">
    <name type="scientific">Xylaria bambusicola</name>
    <dbReference type="NCBI Taxonomy" id="326684"/>
    <lineage>
        <taxon>Eukaryota</taxon>
        <taxon>Fungi</taxon>
        <taxon>Dikarya</taxon>
        <taxon>Ascomycota</taxon>
        <taxon>Pezizomycotina</taxon>
        <taxon>Sordariomycetes</taxon>
        <taxon>Xylariomycetidae</taxon>
        <taxon>Xylariales</taxon>
        <taxon>Xylariaceae</taxon>
        <taxon>Xylaria</taxon>
    </lineage>
</organism>
<evidence type="ECO:0000256" key="1">
    <source>
        <dbReference type="SAM" id="MobiDB-lite"/>
    </source>
</evidence>
<sequence length="445" mass="50417">MNTLVPVAIRATSGLMRRLGFRRSWPGSSPRNIVTSTSNVEKPQPLRGPIPRISQEGRPYPKRTVPRLCPYNAYKVTPYKLVNAYTRKLKLGYPMLIRNLPGFLDGQSWIDNEDGQEGSFKVPKISPRSDLAPGFDLLKNIFESAATGHSQRDSNPTTEPANSMSMFDNLEAEFKIARASFEGSNPPLLEFSAWLPQSDFKDCSLETTIVELQERFRTNPQPWIPFRAPLVLIRAVHQYNQNQQTATGIPLAGLSGLVILEETMTEEFPFPRIIQDVGMSKYKTKSCSIRAGVRPLRSDMRRYKHSTVVIGQLAGYSIVTLIPPSVKLLNGLPLEFHERVPRTWERSTQRFPLGSPNFSLSGKTWTREFENELTASHDILLANLIPGDGLLVPEGWWYGVRSINNELQLHATVTWFLGRSDLASGDLEEYNRMSYLRQFPPWVRL</sequence>
<keyword evidence="3" id="KW-1185">Reference proteome</keyword>
<protein>
    <recommendedName>
        <fullName evidence="4">JmjC domain-containing protein</fullName>
    </recommendedName>
</protein>
<evidence type="ECO:0000313" key="2">
    <source>
        <dbReference type="EMBL" id="KAK5625211.1"/>
    </source>
</evidence>
<dbReference type="Gene3D" id="2.60.120.650">
    <property type="entry name" value="Cupin"/>
    <property type="match status" value="1"/>
</dbReference>
<dbReference type="Proteomes" id="UP001305414">
    <property type="component" value="Unassembled WGS sequence"/>
</dbReference>
<reference evidence="2 3" key="1">
    <citation type="submission" date="2023-10" db="EMBL/GenBank/DDBJ databases">
        <title>Draft genome sequence of Xylaria bambusicola isolate GMP-LS, the root and basal stem rot pathogen of sugarcane in Indonesia.</title>
        <authorList>
            <person name="Selvaraj P."/>
            <person name="Muralishankar V."/>
            <person name="Muruganantham S."/>
            <person name="Sp S."/>
            <person name="Haryani S."/>
            <person name="Lau K.J.X."/>
            <person name="Naqvi N.I."/>
        </authorList>
    </citation>
    <scope>NUCLEOTIDE SEQUENCE [LARGE SCALE GENOMIC DNA]</scope>
    <source>
        <strain evidence="2">GMP-LS</strain>
    </source>
</reference>
<name>A0AAN7UG20_9PEZI</name>
<feature type="compositionally biased region" description="Polar residues" evidence="1">
    <location>
        <begin position="28"/>
        <end position="41"/>
    </location>
</feature>
<dbReference type="EMBL" id="JAWHQM010000002">
    <property type="protein sequence ID" value="KAK5625211.1"/>
    <property type="molecule type" value="Genomic_DNA"/>
</dbReference>
<proteinExistence type="predicted"/>
<accession>A0AAN7UG20</accession>
<evidence type="ECO:0008006" key="4">
    <source>
        <dbReference type="Google" id="ProtNLM"/>
    </source>
</evidence>
<comment type="caution">
    <text evidence="2">The sequence shown here is derived from an EMBL/GenBank/DDBJ whole genome shotgun (WGS) entry which is preliminary data.</text>
</comment>
<gene>
    <name evidence="2" type="ORF">RRF57_000927</name>
</gene>
<dbReference type="AlphaFoldDB" id="A0AAN7UG20"/>
<feature type="region of interest" description="Disordered" evidence="1">
    <location>
        <begin position="28"/>
        <end position="61"/>
    </location>
</feature>